<feature type="compositionally biased region" description="Basic and acidic residues" evidence="1">
    <location>
        <begin position="1"/>
        <end position="22"/>
    </location>
</feature>
<name>A0A485LM84_9STRA</name>
<feature type="region of interest" description="Disordered" evidence="1">
    <location>
        <begin position="1"/>
        <end position="32"/>
    </location>
</feature>
<dbReference type="AlphaFoldDB" id="A0A485LM84"/>
<reference evidence="3 4" key="1">
    <citation type="submission" date="2019-03" db="EMBL/GenBank/DDBJ databases">
        <authorList>
            <person name="Gaulin E."/>
            <person name="Dumas B."/>
        </authorList>
    </citation>
    <scope>NUCLEOTIDE SEQUENCE [LARGE SCALE GENOMIC DNA]</scope>
    <source>
        <strain evidence="3">CBS 568.67</strain>
    </source>
</reference>
<dbReference type="OrthoDB" id="151467at2759"/>
<proteinExistence type="predicted"/>
<evidence type="ECO:0000313" key="2">
    <source>
        <dbReference type="EMBL" id="KAF0684850.1"/>
    </source>
</evidence>
<sequence length="399" mass="43218">MEQKDDDQRKQEESKKAAEKKTGPRSMLDGEDDKVVYKSTMVGSAMMPPAFGRLGHMHAPAFGAPAPSLAVPSLRKAAVKPQVAPSSIPMVDATNYSSVTPRELPAAPFRLELHSHFHVKDTSVTRVCMVIGQKLLDLGTDFVFKSAKGKWKVSKVNGSSMVEFNVSLYKTGDGEHVVEFQRRSGDIVSMMNMYTDVAQACKKQAMLTGTGALKPLKHKRPAPSTLTPSILSPAELKDSVKSIHQMMTSTHADVQVQGVLASISLSSTTTYRDCMATLVPILVGLANSDVNHVQRCASFALARLCDDPECRRAFMASDGWELIVTLAAGGPDVAMDLQRESLHVLEILCPLYSHELAGTTGAPAVLQLLQDWQSIADPRLKKHACGVHRALTEAGMIAQ</sequence>
<dbReference type="EMBL" id="CAADRA010007256">
    <property type="protein sequence ID" value="VFT99842.1"/>
    <property type="molecule type" value="Genomic_DNA"/>
</dbReference>
<reference evidence="2" key="2">
    <citation type="submission" date="2019-06" db="EMBL/GenBank/DDBJ databases">
        <title>Genomics analysis of Aphanomyces spp. identifies a new class of oomycete effector associated with host adaptation.</title>
        <authorList>
            <person name="Gaulin E."/>
        </authorList>
    </citation>
    <scope>NUCLEOTIDE SEQUENCE</scope>
    <source>
        <strain evidence="2">CBS 578.67</strain>
    </source>
</reference>
<protein>
    <submittedName>
        <fullName evidence="3">Aste57867_23195 protein</fullName>
    </submittedName>
</protein>
<evidence type="ECO:0000256" key="1">
    <source>
        <dbReference type="SAM" id="MobiDB-lite"/>
    </source>
</evidence>
<dbReference type="Proteomes" id="UP000332933">
    <property type="component" value="Unassembled WGS sequence"/>
</dbReference>
<evidence type="ECO:0000313" key="4">
    <source>
        <dbReference type="Proteomes" id="UP000332933"/>
    </source>
</evidence>
<organism evidence="3 4">
    <name type="scientific">Aphanomyces stellatus</name>
    <dbReference type="NCBI Taxonomy" id="120398"/>
    <lineage>
        <taxon>Eukaryota</taxon>
        <taxon>Sar</taxon>
        <taxon>Stramenopiles</taxon>
        <taxon>Oomycota</taxon>
        <taxon>Saprolegniomycetes</taxon>
        <taxon>Saprolegniales</taxon>
        <taxon>Verrucalvaceae</taxon>
        <taxon>Aphanomyces</taxon>
    </lineage>
</organism>
<accession>A0A485LM84</accession>
<gene>
    <name evidence="3" type="primary">Aste57867_23195</name>
    <name evidence="2" type="ORF">As57867_023124</name>
    <name evidence="3" type="ORF">ASTE57867_23195</name>
</gene>
<evidence type="ECO:0000313" key="3">
    <source>
        <dbReference type="EMBL" id="VFT99842.1"/>
    </source>
</evidence>
<dbReference type="InterPro" id="IPR011989">
    <property type="entry name" value="ARM-like"/>
</dbReference>
<dbReference type="SUPFAM" id="SSF48371">
    <property type="entry name" value="ARM repeat"/>
    <property type="match status" value="1"/>
</dbReference>
<keyword evidence="4" id="KW-1185">Reference proteome</keyword>
<dbReference type="Gene3D" id="1.25.10.10">
    <property type="entry name" value="Leucine-rich Repeat Variant"/>
    <property type="match status" value="1"/>
</dbReference>
<dbReference type="EMBL" id="VJMH01007230">
    <property type="protein sequence ID" value="KAF0684850.1"/>
    <property type="molecule type" value="Genomic_DNA"/>
</dbReference>
<dbReference type="InterPro" id="IPR016024">
    <property type="entry name" value="ARM-type_fold"/>
</dbReference>